<proteinExistence type="predicted"/>
<evidence type="ECO:0000313" key="1">
    <source>
        <dbReference type="EMBL" id="OJA14776.1"/>
    </source>
</evidence>
<sequence length="65" mass="7232">MASLDRGVKVSPALGPVFAILVDSFHFPKTISSAVWDITERLFFAASPDGSTYQANLFRQRTDER</sequence>
<organism evidence="1 2">
    <name type="scientific">Rhizopogon vesiculosus</name>
    <dbReference type="NCBI Taxonomy" id="180088"/>
    <lineage>
        <taxon>Eukaryota</taxon>
        <taxon>Fungi</taxon>
        <taxon>Dikarya</taxon>
        <taxon>Basidiomycota</taxon>
        <taxon>Agaricomycotina</taxon>
        <taxon>Agaricomycetes</taxon>
        <taxon>Agaricomycetidae</taxon>
        <taxon>Boletales</taxon>
        <taxon>Suillineae</taxon>
        <taxon>Rhizopogonaceae</taxon>
        <taxon>Rhizopogon</taxon>
    </lineage>
</organism>
<dbReference type="EMBL" id="LVVM01003496">
    <property type="protein sequence ID" value="OJA14776.1"/>
    <property type="molecule type" value="Genomic_DNA"/>
</dbReference>
<reference evidence="1 2" key="1">
    <citation type="submission" date="2016-03" db="EMBL/GenBank/DDBJ databases">
        <title>Comparative genomics of the ectomycorrhizal sister species Rhizopogon vinicolor and Rhizopogon vesiculosus (Basidiomycota: Boletales) reveals a divergence of the mating type B locus.</title>
        <authorList>
            <person name="Mujic A.B."/>
            <person name="Kuo A."/>
            <person name="Tritt A."/>
            <person name="Lipzen A."/>
            <person name="Chen C."/>
            <person name="Johnson J."/>
            <person name="Sharma A."/>
            <person name="Barry K."/>
            <person name="Grigoriev I.V."/>
            <person name="Spatafora J.W."/>
        </authorList>
    </citation>
    <scope>NUCLEOTIDE SEQUENCE [LARGE SCALE GENOMIC DNA]</scope>
    <source>
        <strain evidence="1 2">AM-OR11-056</strain>
    </source>
</reference>
<name>A0A1J8QMZ4_9AGAM</name>
<dbReference type="AlphaFoldDB" id="A0A1J8QMZ4"/>
<dbReference type="Proteomes" id="UP000183567">
    <property type="component" value="Unassembled WGS sequence"/>
</dbReference>
<dbReference type="OrthoDB" id="756370at2759"/>
<dbReference type="STRING" id="180088.A0A1J8QMZ4"/>
<accession>A0A1J8QMZ4</accession>
<keyword evidence="2" id="KW-1185">Reference proteome</keyword>
<protein>
    <submittedName>
        <fullName evidence="1">Uncharacterized protein</fullName>
    </submittedName>
</protein>
<gene>
    <name evidence="1" type="ORF">AZE42_09208</name>
</gene>
<evidence type="ECO:0000313" key="2">
    <source>
        <dbReference type="Proteomes" id="UP000183567"/>
    </source>
</evidence>
<comment type="caution">
    <text evidence="1">The sequence shown here is derived from an EMBL/GenBank/DDBJ whole genome shotgun (WGS) entry which is preliminary data.</text>
</comment>